<dbReference type="Proteomes" id="UP000670475">
    <property type="component" value="Unassembled WGS sequence"/>
</dbReference>
<keyword evidence="4" id="KW-1185">Reference proteome</keyword>
<sequence>MRRSMSLAAALTAAAGALALFSPSAQAAGGAVAPSVPPTSAAGTAATGPTCWFGACFDYVYGRQHTDTAGASIRMDVADPQVNPAQTGEHSLQELSLQDTAQQSTVEVGWTVDPELNGDSAPHLFVYHWVDGQTSCYNGCGFVPVSKTITAGMPLKAGRKADFAIRDIGGDWWILYNHTKVGYFPGSLWSGTYKRAQVVTAFGEVAENETDSPSCTDMGNGRQGSDQHASSIRDFRLYDATDKPLLTVTASSPQYYGYGKAKRNSFRLGGPGTGAC</sequence>
<dbReference type="PROSITE" id="PS52045">
    <property type="entry name" value="NEPROSIN_PEP_CD"/>
    <property type="match status" value="1"/>
</dbReference>
<reference evidence="3" key="1">
    <citation type="submission" date="2021-03" db="EMBL/GenBank/DDBJ databases">
        <title>Whole genome sequence of Streptomyces bomunensis MMS17-BM035.</title>
        <authorList>
            <person name="Lee J.H."/>
        </authorList>
    </citation>
    <scope>NUCLEOTIDE SEQUENCE</scope>
    <source>
        <strain evidence="3">MMS17-BM035</strain>
    </source>
</reference>
<evidence type="ECO:0000313" key="4">
    <source>
        <dbReference type="Proteomes" id="UP000670475"/>
    </source>
</evidence>
<dbReference type="PANTHER" id="PTHR31589">
    <property type="entry name" value="PROTEIN, PUTATIVE (DUF239)-RELATED-RELATED"/>
    <property type="match status" value="1"/>
</dbReference>
<gene>
    <name evidence="3" type="ORF">JFN87_08995</name>
</gene>
<name>A0A940M7J5_9ACTN</name>
<proteinExistence type="predicted"/>
<accession>A0A940M7J5</accession>
<dbReference type="Pfam" id="PF03080">
    <property type="entry name" value="Neprosin"/>
    <property type="match status" value="1"/>
</dbReference>
<dbReference type="InterPro" id="IPR053168">
    <property type="entry name" value="Glutamic_endopeptidase"/>
</dbReference>
<evidence type="ECO:0000259" key="2">
    <source>
        <dbReference type="PROSITE" id="PS52045"/>
    </source>
</evidence>
<feature type="chain" id="PRO_5037544338" evidence="1">
    <location>
        <begin position="28"/>
        <end position="276"/>
    </location>
</feature>
<feature type="signal peptide" evidence="1">
    <location>
        <begin position="1"/>
        <end position="27"/>
    </location>
</feature>
<dbReference type="InterPro" id="IPR004314">
    <property type="entry name" value="Neprosin"/>
</dbReference>
<feature type="domain" description="Neprosin PEP catalytic" evidence="2">
    <location>
        <begin position="47"/>
        <end position="276"/>
    </location>
</feature>
<evidence type="ECO:0000313" key="3">
    <source>
        <dbReference type="EMBL" id="MBP0457635.1"/>
    </source>
</evidence>
<dbReference type="EMBL" id="JAGIQL010000025">
    <property type="protein sequence ID" value="MBP0457635.1"/>
    <property type="molecule type" value="Genomic_DNA"/>
</dbReference>
<dbReference type="PANTHER" id="PTHR31589:SF223">
    <property type="entry name" value="PROTEIN, PUTATIVE (DUF239)-RELATED"/>
    <property type="match status" value="1"/>
</dbReference>
<dbReference type="AlphaFoldDB" id="A0A940M7J5"/>
<evidence type="ECO:0000256" key="1">
    <source>
        <dbReference type="SAM" id="SignalP"/>
    </source>
</evidence>
<organism evidence="3 4">
    <name type="scientific">Streptomyces montanisoli</name>
    <dbReference type="NCBI Taxonomy" id="2798581"/>
    <lineage>
        <taxon>Bacteria</taxon>
        <taxon>Bacillati</taxon>
        <taxon>Actinomycetota</taxon>
        <taxon>Actinomycetes</taxon>
        <taxon>Kitasatosporales</taxon>
        <taxon>Streptomycetaceae</taxon>
        <taxon>Streptomyces</taxon>
    </lineage>
</organism>
<comment type="caution">
    <text evidence="3">The sequence shown here is derived from an EMBL/GenBank/DDBJ whole genome shotgun (WGS) entry which is preliminary data.</text>
</comment>
<keyword evidence="1" id="KW-0732">Signal</keyword>
<protein>
    <submittedName>
        <fullName evidence="3">Neprosin family prolyl endopeptidase</fullName>
    </submittedName>
</protein>
<dbReference type="RefSeq" id="WP_209339403.1">
    <property type="nucleotide sequence ID" value="NZ_JAGIQL010000025.1"/>
</dbReference>